<dbReference type="Gene3D" id="1.10.10.10">
    <property type="entry name" value="Winged helix-like DNA-binding domain superfamily/Winged helix DNA-binding domain"/>
    <property type="match status" value="1"/>
</dbReference>
<dbReference type="InterPro" id="IPR036390">
    <property type="entry name" value="WH_DNA-bd_sf"/>
</dbReference>
<dbReference type="InterPro" id="IPR005119">
    <property type="entry name" value="LysR_subst-bd"/>
</dbReference>
<evidence type="ECO:0000256" key="4">
    <source>
        <dbReference type="ARBA" id="ARBA00023163"/>
    </source>
</evidence>
<dbReference type="InterPro" id="IPR036388">
    <property type="entry name" value="WH-like_DNA-bd_sf"/>
</dbReference>
<dbReference type="Proteomes" id="UP000064912">
    <property type="component" value="Plasmid Plasmid1"/>
</dbReference>
<dbReference type="eggNOG" id="COG0583">
    <property type="taxonomic scope" value="Bacteria"/>
</dbReference>
<dbReference type="PATRIC" id="fig|35806.4.peg.4517"/>
<dbReference type="GO" id="GO:0003700">
    <property type="term" value="F:DNA-binding transcription factor activity"/>
    <property type="evidence" value="ECO:0007669"/>
    <property type="project" value="InterPro"/>
</dbReference>
<keyword evidence="3" id="KW-0238">DNA-binding</keyword>
<dbReference type="PROSITE" id="PS50931">
    <property type="entry name" value="HTH_LYSR"/>
    <property type="match status" value="1"/>
</dbReference>
<dbReference type="KEGG" id="rsu:NHU_04413"/>
<accession>A0A0D6B8Y3</accession>
<dbReference type="PANTHER" id="PTHR30419">
    <property type="entry name" value="HTH-TYPE TRANSCRIPTIONAL REGULATOR YBHD"/>
    <property type="match status" value="1"/>
</dbReference>
<gene>
    <name evidence="6" type="ORF">NHU_04413</name>
</gene>
<keyword evidence="6" id="KW-0614">Plasmid</keyword>
<dbReference type="InterPro" id="IPR050950">
    <property type="entry name" value="HTH-type_LysR_regulators"/>
</dbReference>
<dbReference type="InterPro" id="IPR000847">
    <property type="entry name" value="LysR_HTH_N"/>
</dbReference>
<evidence type="ECO:0000259" key="5">
    <source>
        <dbReference type="PROSITE" id="PS50931"/>
    </source>
</evidence>
<reference evidence="6 7" key="1">
    <citation type="submission" date="2015-02" db="EMBL/GenBank/DDBJ databases">
        <title>Genome sequene of Rhodovulum sulfidophilum DSM 2351.</title>
        <authorList>
            <person name="Nagao N."/>
        </authorList>
    </citation>
    <scope>NUCLEOTIDE SEQUENCE [LARGE SCALE GENOMIC DNA]</scope>
    <source>
        <strain evidence="6 7">DSM 2351</strain>
        <plasmid evidence="7">Plasmid Plasmid1 DNA</plasmid>
    </source>
</reference>
<dbReference type="GO" id="GO:0003677">
    <property type="term" value="F:DNA binding"/>
    <property type="evidence" value="ECO:0007669"/>
    <property type="project" value="UniProtKB-KW"/>
</dbReference>
<evidence type="ECO:0000256" key="2">
    <source>
        <dbReference type="ARBA" id="ARBA00023015"/>
    </source>
</evidence>
<name>A0A0D6B8Y3_RHOSU</name>
<dbReference type="SUPFAM" id="SSF53850">
    <property type="entry name" value="Periplasmic binding protein-like II"/>
    <property type="match status" value="1"/>
</dbReference>
<feature type="domain" description="HTH lysR-type" evidence="5">
    <location>
        <begin position="10"/>
        <end position="67"/>
    </location>
</feature>
<protein>
    <submittedName>
        <fullName evidence="6">LysR family transcriptional regulator</fullName>
    </submittedName>
</protein>
<evidence type="ECO:0000256" key="1">
    <source>
        <dbReference type="ARBA" id="ARBA00009437"/>
    </source>
</evidence>
<keyword evidence="2" id="KW-0805">Transcription regulation</keyword>
<dbReference type="Gene3D" id="3.40.190.290">
    <property type="match status" value="1"/>
</dbReference>
<sequence>MKLGSENLNITLRHLRALHAIRAHGSFARAAEALGVVPSALTETVRQAEAEAGAPLFDRRMRPPQPTPLGLAFLEETAPVLADLDRALGRMRAQAGLSEGRLAVGAAPSAIGDLVGPALARFRAAHPGISCLLHDDVAERLAGLVSDGTLDLAVAGRARQSPDLSQTELRRDPFGLACGAAHRLAGRDAVALSEIDPVEVITLSAETGTRQLLAGAAALPEALKETRLQAHSTIAQLCMIRAGLGVALMPKAAVGLFGDPAIRFVPVADLGLWRSLYLLEPARRARSHVAAAFLDQLETGPEAT</sequence>
<dbReference type="GO" id="GO:0005829">
    <property type="term" value="C:cytosol"/>
    <property type="evidence" value="ECO:0007669"/>
    <property type="project" value="TreeGrafter"/>
</dbReference>
<proteinExistence type="inferred from homology"/>
<organism evidence="6 7">
    <name type="scientific">Rhodovulum sulfidophilum</name>
    <name type="common">Rhodobacter sulfidophilus</name>
    <dbReference type="NCBI Taxonomy" id="35806"/>
    <lineage>
        <taxon>Bacteria</taxon>
        <taxon>Pseudomonadati</taxon>
        <taxon>Pseudomonadota</taxon>
        <taxon>Alphaproteobacteria</taxon>
        <taxon>Rhodobacterales</taxon>
        <taxon>Paracoccaceae</taxon>
        <taxon>Rhodovulum</taxon>
    </lineage>
</organism>
<comment type="similarity">
    <text evidence="1">Belongs to the LysR transcriptional regulatory family.</text>
</comment>
<geneLocation type="plasmid" evidence="7">
    <name>Plasmid1 DNA</name>
</geneLocation>
<evidence type="ECO:0000313" key="7">
    <source>
        <dbReference type="Proteomes" id="UP000064912"/>
    </source>
</evidence>
<keyword evidence="4" id="KW-0804">Transcription</keyword>
<evidence type="ECO:0000256" key="3">
    <source>
        <dbReference type="ARBA" id="ARBA00023125"/>
    </source>
</evidence>
<dbReference type="EMBL" id="AP014801">
    <property type="protein sequence ID" value="BAQ71526.1"/>
    <property type="molecule type" value="Genomic_DNA"/>
</dbReference>
<evidence type="ECO:0000313" key="6">
    <source>
        <dbReference type="EMBL" id="BAQ71526.1"/>
    </source>
</evidence>
<dbReference type="AlphaFoldDB" id="A0A0D6B8Y3"/>
<dbReference type="Pfam" id="PF00126">
    <property type="entry name" value="HTH_1"/>
    <property type="match status" value="1"/>
</dbReference>
<dbReference type="SUPFAM" id="SSF46785">
    <property type="entry name" value="Winged helix' DNA-binding domain"/>
    <property type="match status" value="1"/>
</dbReference>
<dbReference type="Pfam" id="PF03466">
    <property type="entry name" value="LysR_substrate"/>
    <property type="match status" value="1"/>
</dbReference>